<evidence type="ECO:0000313" key="8">
    <source>
        <dbReference type="Proteomes" id="UP000029995"/>
    </source>
</evidence>
<comment type="caution">
    <text evidence="7">The sequence shown here is derived from an EMBL/GenBank/DDBJ whole genome shotgun (WGS) entry which is preliminary data.</text>
</comment>
<sequence length="74" mass="8392">MADDIDRAAELVERFQSEALDPHRSRRRREAEAEDTGPRDCEGCGEPIPLARRRAAPWARRCTPCQASIETEGR</sequence>
<dbReference type="PROSITE" id="PS01102">
    <property type="entry name" value="ZF_DKSA_1"/>
    <property type="match status" value="1"/>
</dbReference>
<evidence type="ECO:0000256" key="5">
    <source>
        <dbReference type="SAM" id="MobiDB-lite"/>
    </source>
</evidence>
<evidence type="ECO:0000256" key="1">
    <source>
        <dbReference type="ARBA" id="ARBA00022723"/>
    </source>
</evidence>
<keyword evidence="1" id="KW-0479">Metal-binding</keyword>
<name>A0A0A0DAH5_9PROT</name>
<dbReference type="PROSITE" id="PS51128">
    <property type="entry name" value="ZF_DKSA_2"/>
    <property type="match status" value="1"/>
</dbReference>
<evidence type="ECO:0000313" key="7">
    <source>
        <dbReference type="EMBL" id="KGM35721.1"/>
    </source>
</evidence>
<dbReference type="PANTHER" id="PTHR38777">
    <property type="entry name" value="FELS-2 PROPHAGE PROTEIN"/>
    <property type="match status" value="1"/>
</dbReference>
<evidence type="ECO:0000259" key="6">
    <source>
        <dbReference type="Pfam" id="PF01258"/>
    </source>
</evidence>
<gene>
    <name evidence="7" type="ORF">P409_02770</name>
</gene>
<dbReference type="GO" id="GO:1900378">
    <property type="term" value="P:positive regulation of secondary metabolite biosynthetic process"/>
    <property type="evidence" value="ECO:0007669"/>
    <property type="project" value="TreeGrafter"/>
</dbReference>
<feature type="region of interest" description="Disordered" evidence="5">
    <location>
        <begin position="13"/>
        <end position="47"/>
    </location>
</feature>
<evidence type="ECO:0000256" key="2">
    <source>
        <dbReference type="ARBA" id="ARBA00022771"/>
    </source>
</evidence>
<dbReference type="InterPro" id="IPR000962">
    <property type="entry name" value="Znf_DskA_TraR"/>
</dbReference>
<evidence type="ECO:0000256" key="3">
    <source>
        <dbReference type="ARBA" id="ARBA00022833"/>
    </source>
</evidence>
<reference evidence="7 8" key="1">
    <citation type="submission" date="2014-01" db="EMBL/GenBank/DDBJ databases">
        <title>Genome sequence determination for a cystic fibrosis isolate, Inquilinus limosus.</title>
        <authorList>
            <person name="Pino M."/>
            <person name="Di Conza J."/>
            <person name="Gutkind G."/>
        </authorList>
    </citation>
    <scope>NUCLEOTIDE SEQUENCE [LARGE SCALE GENOMIC DNA]</scope>
    <source>
        <strain evidence="7 8">MP06</strain>
    </source>
</reference>
<dbReference type="Pfam" id="PF01258">
    <property type="entry name" value="zf-dskA_traR"/>
    <property type="match status" value="1"/>
</dbReference>
<dbReference type="AlphaFoldDB" id="A0A0A0DAH5"/>
<dbReference type="Proteomes" id="UP000029995">
    <property type="component" value="Unassembled WGS sequence"/>
</dbReference>
<dbReference type="SUPFAM" id="SSF57716">
    <property type="entry name" value="Glucocorticoid receptor-like (DNA-binding domain)"/>
    <property type="match status" value="1"/>
</dbReference>
<feature type="domain" description="Zinc finger DksA/TraR C4-type" evidence="6">
    <location>
        <begin position="41"/>
        <end position="70"/>
    </location>
</feature>
<evidence type="ECO:0000256" key="4">
    <source>
        <dbReference type="PROSITE-ProRule" id="PRU00510"/>
    </source>
</evidence>
<organism evidence="7 8">
    <name type="scientific">Inquilinus limosus MP06</name>
    <dbReference type="NCBI Taxonomy" id="1398085"/>
    <lineage>
        <taxon>Bacteria</taxon>
        <taxon>Pseudomonadati</taxon>
        <taxon>Pseudomonadota</taxon>
        <taxon>Alphaproteobacteria</taxon>
        <taxon>Rhodospirillales</taxon>
        <taxon>Rhodospirillaceae</taxon>
        <taxon>Inquilinus</taxon>
    </lineage>
</organism>
<feature type="compositionally biased region" description="Basic and acidic residues" evidence="5">
    <location>
        <begin position="13"/>
        <end position="23"/>
    </location>
</feature>
<dbReference type="PANTHER" id="PTHR38777:SF1">
    <property type="entry name" value="DNAK SUPPRESSOR PROTEIN"/>
    <property type="match status" value="1"/>
</dbReference>
<accession>A0A0A0DAH5</accession>
<dbReference type="EMBL" id="JANX01000014">
    <property type="protein sequence ID" value="KGM35721.1"/>
    <property type="molecule type" value="Genomic_DNA"/>
</dbReference>
<protein>
    <recommendedName>
        <fullName evidence="6">Zinc finger DksA/TraR C4-type domain-containing protein</fullName>
    </recommendedName>
</protein>
<proteinExistence type="predicted"/>
<dbReference type="RefSeq" id="WP_034831529.1">
    <property type="nucleotide sequence ID" value="NZ_JANX01000014.1"/>
</dbReference>
<keyword evidence="3" id="KW-0862">Zinc</keyword>
<dbReference type="GO" id="GO:0008270">
    <property type="term" value="F:zinc ion binding"/>
    <property type="evidence" value="ECO:0007669"/>
    <property type="project" value="UniProtKB-KW"/>
</dbReference>
<keyword evidence="2" id="KW-0863">Zinc-finger</keyword>
<feature type="zinc finger region" description="dksA C4-type" evidence="4">
    <location>
        <begin position="41"/>
        <end position="65"/>
    </location>
</feature>
<dbReference type="Gene3D" id="1.20.120.910">
    <property type="entry name" value="DksA, coiled-coil domain"/>
    <property type="match status" value="1"/>
</dbReference>
<dbReference type="InterPro" id="IPR020458">
    <property type="entry name" value="Znf_DskA_TraR_CS"/>
</dbReference>